<comment type="caution">
    <text evidence="1">The sequence shown here is derived from an EMBL/GenBank/DDBJ whole genome shotgun (WGS) entry which is preliminary data.</text>
</comment>
<gene>
    <name evidence="1" type="ORF">PYW08_015919</name>
</gene>
<evidence type="ECO:0000313" key="2">
    <source>
        <dbReference type="Proteomes" id="UP001231649"/>
    </source>
</evidence>
<dbReference type="EMBL" id="CM056784">
    <property type="protein sequence ID" value="KAJ8724445.1"/>
    <property type="molecule type" value="Genomic_DNA"/>
</dbReference>
<protein>
    <submittedName>
        <fullName evidence="1">Uncharacterized protein</fullName>
    </submittedName>
</protein>
<sequence>MSVQRSPPPLKEKENVKERAGVLQHGSEQDLEEDTDEYENVSRRTNKRRAVRTPPQMKTGNAAAANDLREAKRRDEEIKESISFLSEKYDVALKQIESLKSEKNEDKKRIIALEERVDYLEKKTCSATIEIRNVPKLISEQNKYEGKEDLSNFICKMGKIVDAEIKYNDIKDIYRIKPHEKSNGTGTIIAEFSTVLGKERVLTATKKFNKDKQLCDKLHTEHFNLKSEKKPIYVSESITKKTAKLFSQVREFAKANGFTCWIFRGAVFLRFKNNERVQIKSEHDLASIQNKL</sequence>
<keyword evidence="2" id="KW-1185">Reference proteome</keyword>
<organism evidence="1 2">
    <name type="scientific">Mythimna loreyi</name>
    <dbReference type="NCBI Taxonomy" id="667449"/>
    <lineage>
        <taxon>Eukaryota</taxon>
        <taxon>Metazoa</taxon>
        <taxon>Ecdysozoa</taxon>
        <taxon>Arthropoda</taxon>
        <taxon>Hexapoda</taxon>
        <taxon>Insecta</taxon>
        <taxon>Pterygota</taxon>
        <taxon>Neoptera</taxon>
        <taxon>Endopterygota</taxon>
        <taxon>Lepidoptera</taxon>
        <taxon>Glossata</taxon>
        <taxon>Ditrysia</taxon>
        <taxon>Noctuoidea</taxon>
        <taxon>Noctuidae</taxon>
        <taxon>Noctuinae</taxon>
        <taxon>Hadenini</taxon>
        <taxon>Mythimna</taxon>
    </lineage>
</organism>
<dbReference type="Proteomes" id="UP001231649">
    <property type="component" value="Chromosome 8"/>
</dbReference>
<proteinExistence type="predicted"/>
<accession>A0ACC2QS80</accession>
<evidence type="ECO:0000313" key="1">
    <source>
        <dbReference type="EMBL" id="KAJ8724445.1"/>
    </source>
</evidence>
<reference evidence="1" key="1">
    <citation type="submission" date="2023-03" db="EMBL/GenBank/DDBJ databases">
        <title>Chromosome-level genomes of two armyworms, Mythimna separata and Mythimna loreyi, provide insights into the biosynthesis and reception of sex pheromones.</title>
        <authorList>
            <person name="Zhao H."/>
        </authorList>
    </citation>
    <scope>NUCLEOTIDE SEQUENCE</scope>
    <source>
        <strain evidence="1">BeijingLab</strain>
    </source>
</reference>
<name>A0ACC2QS80_9NEOP</name>